<evidence type="ECO:0000256" key="2">
    <source>
        <dbReference type="SAM" id="SignalP"/>
    </source>
</evidence>
<evidence type="ECO:0000256" key="1">
    <source>
        <dbReference type="SAM" id="MobiDB-lite"/>
    </source>
</evidence>
<name>K2SZK1_MACPH</name>
<proteinExistence type="predicted"/>
<dbReference type="EMBL" id="AHHD01000031">
    <property type="protein sequence ID" value="EKG22055.1"/>
    <property type="molecule type" value="Genomic_DNA"/>
</dbReference>
<sequence>MSSPPLVFAFLAMVALALLLLTLLPLTRAGRRVYADLAADARAPLELQLLPVSRKLAWKGAPPPPPPQDQRPRWMPGRSILRAPRSRASPSRRDRHIWFDVTLEHPQTRIVFNWMQPGYQDKLRKIMVEEELPHFWAYGRLRPVQPRDADGDVMMEM</sequence>
<dbReference type="VEuPathDB" id="FungiDB:MPH_00646"/>
<evidence type="ECO:0000313" key="4">
    <source>
        <dbReference type="Proteomes" id="UP000007129"/>
    </source>
</evidence>
<comment type="caution">
    <text evidence="3">The sequence shown here is derived from an EMBL/GenBank/DDBJ whole genome shotgun (WGS) entry which is preliminary data.</text>
</comment>
<dbReference type="InParanoid" id="K2SZK1"/>
<organism evidence="3 4">
    <name type="scientific">Macrophomina phaseolina (strain MS6)</name>
    <name type="common">Charcoal rot fungus</name>
    <dbReference type="NCBI Taxonomy" id="1126212"/>
    <lineage>
        <taxon>Eukaryota</taxon>
        <taxon>Fungi</taxon>
        <taxon>Dikarya</taxon>
        <taxon>Ascomycota</taxon>
        <taxon>Pezizomycotina</taxon>
        <taxon>Dothideomycetes</taxon>
        <taxon>Dothideomycetes incertae sedis</taxon>
        <taxon>Botryosphaeriales</taxon>
        <taxon>Botryosphaeriaceae</taxon>
        <taxon>Macrophomina</taxon>
    </lineage>
</organism>
<feature type="signal peptide" evidence="2">
    <location>
        <begin position="1"/>
        <end position="29"/>
    </location>
</feature>
<dbReference type="HOGENOM" id="CLU_1678234_0_0_1"/>
<dbReference type="AlphaFoldDB" id="K2SZK1"/>
<gene>
    <name evidence="3" type="ORF">MPH_00646</name>
</gene>
<keyword evidence="2" id="KW-0732">Signal</keyword>
<feature type="compositionally biased region" description="Low complexity" evidence="1">
    <location>
        <begin position="78"/>
        <end position="88"/>
    </location>
</feature>
<protein>
    <submittedName>
        <fullName evidence="3">Uncharacterized protein</fullName>
    </submittedName>
</protein>
<dbReference type="Proteomes" id="UP000007129">
    <property type="component" value="Unassembled WGS sequence"/>
</dbReference>
<feature type="chain" id="PRO_5003868745" evidence="2">
    <location>
        <begin position="30"/>
        <end position="157"/>
    </location>
</feature>
<feature type="region of interest" description="Disordered" evidence="1">
    <location>
        <begin position="58"/>
        <end position="88"/>
    </location>
</feature>
<evidence type="ECO:0000313" key="3">
    <source>
        <dbReference type="EMBL" id="EKG22055.1"/>
    </source>
</evidence>
<reference evidence="3 4" key="1">
    <citation type="journal article" date="2012" name="BMC Genomics">
        <title>Tools to kill: Genome of one of the most destructive plant pathogenic fungi Macrophomina phaseolina.</title>
        <authorList>
            <person name="Islam M.S."/>
            <person name="Haque M.S."/>
            <person name="Islam M.M."/>
            <person name="Emdad E.M."/>
            <person name="Halim A."/>
            <person name="Hossen Q.M.M."/>
            <person name="Hossain M.Z."/>
            <person name="Ahmed B."/>
            <person name="Rahim S."/>
            <person name="Rahman M.S."/>
            <person name="Alam M.M."/>
            <person name="Hou S."/>
            <person name="Wan X."/>
            <person name="Saito J.A."/>
            <person name="Alam M."/>
        </authorList>
    </citation>
    <scope>NUCLEOTIDE SEQUENCE [LARGE SCALE GENOMIC DNA]</scope>
    <source>
        <strain evidence="3 4">MS6</strain>
    </source>
</reference>
<accession>K2SZK1</accession>